<comment type="caution">
    <text evidence="3">The sequence shown here is derived from an EMBL/GenBank/DDBJ whole genome shotgun (WGS) entry which is preliminary data.</text>
</comment>
<dbReference type="AlphaFoldDB" id="A0A9D4V055"/>
<dbReference type="PANTHER" id="PTHR31476">
    <property type="entry name" value="PROTEIN WHAT'S THIS FACTOR 1 HOMOLOG, CHLOROPLASTIC"/>
    <property type="match status" value="1"/>
</dbReference>
<evidence type="ECO:0000313" key="3">
    <source>
        <dbReference type="EMBL" id="KAI5077000.1"/>
    </source>
</evidence>
<dbReference type="InterPro" id="IPR045040">
    <property type="entry name" value="PORR_fam"/>
</dbReference>
<feature type="compositionally biased region" description="Acidic residues" evidence="1">
    <location>
        <begin position="403"/>
        <end position="414"/>
    </location>
</feature>
<evidence type="ECO:0000313" key="4">
    <source>
        <dbReference type="Proteomes" id="UP000886520"/>
    </source>
</evidence>
<protein>
    <recommendedName>
        <fullName evidence="2">PORR domain-containing protein</fullName>
    </recommendedName>
</protein>
<reference evidence="3" key="1">
    <citation type="submission" date="2021-01" db="EMBL/GenBank/DDBJ databases">
        <title>Adiantum capillus-veneris genome.</title>
        <authorList>
            <person name="Fang Y."/>
            <person name="Liao Q."/>
        </authorList>
    </citation>
    <scope>NUCLEOTIDE SEQUENCE</scope>
    <source>
        <strain evidence="3">H3</strain>
        <tissue evidence="3">Leaf</tissue>
    </source>
</reference>
<dbReference type="PANTHER" id="PTHR31476:SF4">
    <property type="entry name" value="PROTEIN WHAT'S THIS FACTOR 1 HOMOLOG, CHLOROPLASTIC"/>
    <property type="match status" value="1"/>
</dbReference>
<dbReference type="OrthoDB" id="1898154at2759"/>
<feature type="region of interest" description="Disordered" evidence="1">
    <location>
        <begin position="374"/>
        <end position="441"/>
    </location>
</feature>
<sequence length="441" mass="51097">MTLATLLRQKNLQAVLTLKPPWLLQVRFVSVPRIRAKPDRELDEVTDRDKILRPFFRIMDVMSGQKGLAVKLRYLERIGWQFGIKNKTLTLTGFLKRYPNIFHVYKNPEDGRMWCKCTPEFAALIDEDRQLFRDMEPQSVQTLRRLLMMAAVGRICVDKLQDVRRIFGFPKDLVDRFIPEYPRFFKLAHFGLHTYVELVEWDDDLAVSEFEKRAKRDAMNKGMGDIEVRGKPLPFKIRLSPGMALRKKNLEVLESWQKLPYISPYEDWTLVTKGTPISEKRLAALMHEFLSLTIEKKARLKVIQPFREEFGLSQKVYHLFERFPGIFYTSQRGAVKTIMLREAYKGSELHEDHPLLHFKKKFVEMVNAGPRLRGSKVEGEHIEGQANETEDAGLCESSSDGEGMSDTDAAEETENECRDMDDCNDDSNEGDVETFSCKTSA</sequence>
<dbReference type="GO" id="GO:0003723">
    <property type="term" value="F:RNA binding"/>
    <property type="evidence" value="ECO:0007669"/>
    <property type="project" value="InterPro"/>
</dbReference>
<dbReference type="EMBL" id="JABFUD020000008">
    <property type="protein sequence ID" value="KAI5077000.1"/>
    <property type="molecule type" value="Genomic_DNA"/>
</dbReference>
<gene>
    <name evidence="3" type="ORF">GOP47_0009065</name>
</gene>
<evidence type="ECO:0000259" key="2">
    <source>
        <dbReference type="Pfam" id="PF11955"/>
    </source>
</evidence>
<dbReference type="Pfam" id="PF11955">
    <property type="entry name" value="PORR"/>
    <property type="match status" value="1"/>
</dbReference>
<proteinExistence type="predicted"/>
<evidence type="ECO:0000256" key="1">
    <source>
        <dbReference type="SAM" id="MobiDB-lite"/>
    </source>
</evidence>
<feature type="domain" description="PORR" evidence="2">
    <location>
        <begin position="39"/>
        <end position="370"/>
    </location>
</feature>
<dbReference type="InterPro" id="IPR021099">
    <property type="entry name" value="PORR_domain"/>
</dbReference>
<organism evidence="3 4">
    <name type="scientific">Adiantum capillus-veneris</name>
    <name type="common">Maidenhair fern</name>
    <dbReference type="NCBI Taxonomy" id="13818"/>
    <lineage>
        <taxon>Eukaryota</taxon>
        <taxon>Viridiplantae</taxon>
        <taxon>Streptophyta</taxon>
        <taxon>Embryophyta</taxon>
        <taxon>Tracheophyta</taxon>
        <taxon>Polypodiopsida</taxon>
        <taxon>Polypodiidae</taxon>
        <taxon>Polypodiales</taxon>
        <taxon>Pteridineae</taxon>
        <taxon>Pteridaceae</taxon>
        <taxon>Vittarioideae</taxon>
        <taxon>Adiantum</taxon>
    </lineage>
</organism>
<dbReference type="Proteomes" id="UP000886520">
    <property type="component" value="Chromosome 8"/>
</dbReference>
<feature type="compositionally biased region" description="Acidic residues" evidence="1">
    <location>
        <begin position="422"/>
        <end position="432"/>
    </location>
</feature>
<name>A0A9D4V055_ADICA</name>
<accession>A0A9D4V055</accession>
<keyword evidence="4" id="KW-1185">Reference proteome</keyword>